<evidence type="ECO:0000313" key="8">
    <source>
        <dbReference type="EMBL" id="OWM64331.1"/>
    </source>
</evidence>
<dbReference type="InterPro" id="IPR019927">
    <property type="entry name" value="Ribosomal_uL3_bac/org-type"/>
</dbReference>
<keyword evidence="4" id="KW-0689">Ribosomal protein</keyword>
<feature type="region of interest" description="Disordered" evidence="7">
    <location>
        <begin position="224"/>
        <end position="260"/>
    </location>
</feature>
<dbReference type="Gene3D" id="2.40.30.10">
    <property type="entry name" value="Translation factors"/>
    <property type="match status" value="1"/>
</dbReference>
<gene>
    <name evidence="8" type="ORF">CDL15_Pgr014121</name>
</gene>
<evidence type="ECO:0000256" key="5">
    <source>
        <dbReference type="ARBA" id="ARBA00023274"/>
    </source>
</evidence>
<dbReference type="PANTHER" id="PTHR11229">
    <property type="entry name" value="50S RIBOSOMAL PROTEIN L3"/>
    <property type="match status" value="1"/>
</dbReference>
<sequence length="308" mass="33456">MGIAAQLSVSQLCSCGLSSALLRQPIPKFSSSFLPKSPKLSLQLPKLAAPHGRGALVVVMSMEAGIGVMGTKLGMMSYFESDGKVVPVTVVGFREGNIVTQVKTQATDGYEAVQVGYRRVRDKKLTKPEMGHLQKVGAIPMRHLQEFRLQSVDGFDPNQRLVVDEIFQEGDLVDVSGTTIGKGFQGNSFFCEKRFGFENSKETGGIMRHLFDGGIKRHNFKRGPMTHGSKSHRQLGSIGAGTTPGRVYKGKKMPGRMGGSKRKIRKLKIVKIDKDLNVVMVKGAVPGKPGNLLRITPAKIVGKNIPKN</sequence>
<dbReference type="FunFam" id="2.40.30.10:FF:000065">
    <property type="entry name" value="50S ribosomal protein L3, chloroplastic"/>
    <property type="match status" value="1"/>
</dbReference>
<keyword evidence="5" id="KW-0687">Ribonucleoprotein</keyword>
<dbReference type="GO" id="GO:0003735">
    <property type="term" value="F:structural constituent of ribosome"/>
    <property type="evidence" value="ECO:0007669"/>
    <property type="project" value="InterPro"/>
</dbReference>
<accession>A0A218VWF8</accession>
<dbReference type="GO" id="GO:0006412">
    <property type="term" value="P:translation"/>
    <property type="evidence" value="ECO:0007669"/>
    <property type="project" value="InterPro"/>
</dbReference>
<organism evidence="8 9">
    <name type="scientific">Punica granatum</name>
    <name type="common">Pomegranate</name>
    <dbReference type="NCBI Taxonomy" id="22663"/>
    <lineage>
        <taxon>Eukaryota</taxon>
        <taxon>Viridiplantae</taxon>
        <taxon>Streptophyta</taxon>
        <taxon>Embryophyta</taxon>
        <taxon>Tracheophyta</taxon>
        <taxon>Spermatophyta</taxon>
        <taxon>Magnoliopsida</taxon>
        <taxon>eudicotyledons</taxon>
        <taxon>Gunneridae</taxon>
        <taxon>Pentapetalae</taxon>
        <taxon>rosids</taxon>
        <taxon>malvids</taxon>
        <taxon>Myrtales</taxon>
        <taxon>Lythraceae</taxon>
        <taxon>Punica</taxon>
    </lineage>
</organism>
<dbReference type="HAMAP" id="MF_01325_B">
    <property type="entry name" value="Ribosomal_uL3_B"/>
    <property type="match status" value="1"/>
</dbReference>
<dbReference type="EMBL" id="MTKT01005813">
    <property type="protein sequence ID" value="OWM64331.1"/>
    <property type="molecule type" value="Genomic_DNA"/>
</dbReference>
<keyword evidence="3" id="KW-0694">RNA-binding</keyword>
<reference evidence="9" key="1">
    <citation type="journal article" date="2017" name="Plant J.">
        <title>The pomegranate (Punica granatum L.) genome and the genomics of punicalagin biosynthesis.</title>
        <authorList>
            <person name="Qin G."/>
            <person name="Xu C."/>
            <person name="Ming R."/>
            <person name="Tang H."/>
            <person name="Guyot R."/>
            <person name="Kramer E.M."/>
            <person name="Hu Y."/>
            <person name="Yi X."/>
            <person name="Qi Y."/>
            <person name="Xu X."/>
            <person name="Gao Z."/>
            <person name="Pan H."/>
            <person name="Jian J."/>
            <person name="Tian Y."/>
            <person name="Yue Z."/>
            <person name="Xu Y."/>
        </authorList>
    </citation>
    <scope>NUCLEOTIDE SEQUENCE [LARGE SCALE GENOMIC DNA]</scope>
    <source>
        <strain evidence="9">cv. Dabenzi</strain>
    </source>
</reference>
<dbReference type="SUPFAM" id="SSF50447">
    <property type="entry name" value="Translation proteins"/>
    <property type="match status" value="2"/>
</dbReference>
<dbReference type="Proteomes" id="UP000197138">
    <property type="component" value="Unassembled WGS sequence"/>
</dbReference>
<evidence type="ECO:0000313" key="9">
    <source>
        <dbReference type="Proteomes" id="UP000197138"/>
    </source>
</evidence>
<evidence type="ECO:0000256" key="4">
    <source>
        <dbReference type="ARBA" id="ARBA00022980"/>
    </source>
</evidence>
<dbReference type="GO" id="GO:1990904">
    <property type="term" value="C:ribonucleoprotein complex"/>
    <property type="evidence" value="ECO:0007669"/>
    <property type="project" value="UniProtKB-KW"/>
</dbReference>
<dbReference type="GO" id="GO:0019843">
    <property type="term" value="F:rRNA binding"/>
    <property type="evidence" value="ECO:0007669"/>
    <property type="project" value="UniProtKB-KW"/>
</dbReference>
<evidence type="ECO:0000256" key="7">
    <source>
        <dbReference type="SAM" id="MobiDB-lite"/>
    </source>
</evidence>
<evidence type="ECO:0000256" key="3">
    <source>
        <dbReference type="ARBA" id="ARBA00022884"/>
    </source>
</evidence>
<comment type="similarity">
    <text evidence="1">Belongs to the universal ribosomal protein uL3 family.</text>
</comment>
<dbReference type="FunFam" id="3.30.160.810:FF:000001">
    <property type="entry name" value="50S ribosomal protein L3"/>
    <property type="match status" value="1"/>
</dbReference>
<evidence type="ECO:0000256" key="1">
    <source>
        <dbReference type="ARBA" id="ARBA00006540"/>
    </source>
</evidence>
<protein>
    <recommendedName>
        <fullName evidence="6">Large ribosomal subunit protein uL3c</fullName>
    </recommendedName>
</protein>
<comment type="caution">
    <text evidence="8">The sequence shown here is derived from an EMBL/GenBank/DDBJ whole genome shotgun (WGS) entry which is preliminary data.</text>
</comment>
<evidence type="ECO:0000256" key="6">
    <source>
        <dbReference type="ARBA" id="ARBA00035213"/>
    </source>
</evidence>
<name>A0A218VWF8_PUNGR</name>
<dbReference type="Gene3D" id="3.30.160.810">
    <property type="match status" value="1"/>
</dbReference>
<evidence type="ECO:0000256" key="2">
    <source>
        <dbReference type="ARBA" id="ARBA00022730"/>
    </source>
</evidence>
<feature type="compositionally biased region" description="Basic residues" evidence="7">
    <location>
        <begin position="248"/>
        <end position="260"/>
    </location>
</feature>
<proteinExistence type="inferred from homology"/>
<dbReference type="Pfam" id="PF00297">
    <property type="entry name" value="Ribosomal_L3"/>
    <property type="match status" value="1"/>
</dbReference>
<dbReference type="GO" id="GO:0009941">
    <property type="term" value="C:chloroplast envelope"/>
    <property type="evidence" value="ECO:0007669"/>
    <property type="project" value="TreeGrafter"/>
</dbReference>
<dbReference type="GO" id="GO:0005840">
    <property type="term" value="C:ribosome"/>
    <property type="evidence" value="ECO:0007669"/>
    <property type="project" value="UniProtKB-KW"/>
</dbReference>
<dbReference type="AlphaFoldDB" id="A0A218VWF8"/>
<dbReference type="InterPro" id="IPR009000">
    <property type="entry name" value="Transl_B-barrel_sf"/>
</dbReference>
<keyword evidence="2" id="KW-0699">rRNA-binding</keyword>
<dbReference type="PANTHER" id="PTHR11229:SF16">
    <property type="entry name" value="LARGE RIBOSOMAL SUBUNIT PROTEIN UL3C"/>
    <property type="match status" value="1"/>
</dbReference>
<dbReference type="InterPro" id="IPR000597">
    <property type="entry name" value="Ribosomal_uL3"/>
</dbReference>